<dbReference type="AlphaFoldDB" id="A0A0S3SCM3"/>
<feature type="non-terminal residue" evidence="2">
    <location>
        <position position="1"/>
    </location>
</feature>
<sequence>GLMWVVTRFWKKEGRLHFWKWVSPPLLNVLQAPPGSLHQHYFLLGSKRGGGSSHFESVPATKKCSKHHHHLPS</sequence>
<protein>
    <submittedName>
        <fullName evidence="2">Uncharacterized protein</fullName>
    </submittedName>
</protein>
<feature type="compositionally biased region" description="Basic residues" evidence="1">
    <location>
        <begin position="63"/>
        <end position="73"/>
    </location>
</feature>
<evidence type="ECO:0000256" key="1">
    <source>
        <dbReference type="SAM" id="MobiDB-lite"/>
    </source>
</evidence>
<evidence type="ECO:0000313" key="3">
    <source>
        <dbReference type="Proteomes" id="UP000291084"/>
    </source>
</evidence>
<reference evidence="2 3" key="1">
    <citation type="journal article" date="2015" name="Sci. Rep.">
        <title>The power of single molecule real-time sequencing technology in the de novo assembly of a eukaryotic genome.</title>
        <authorList>
            <person name="Sakai H."/>
            <person name="Naito K."/>
            <person name="Ogiso-Tanaka E."/>
            <person name="Takahashi Y."/>
            <person name="Iseki K."/>
            <person name="Muto C."/>
            <person name="Satou K."/>
            <person name="Teruya K."/>
            <person name="Shiroma A."/>
            <person name="Shimoji M."/>
            <person name="Hirano T."/>
            <person name="Itoh T."/>
            <person name="Kaga A."/>
            <person name="Tomooka N."/>
        </authorList>
    </citation>
    <scope>NUCLEOTIDE SEQUENCE [LARGE SCALE GENOMIC DNA]</scope>
    <source>
        <strain evidence="3">cv. Shumari</strain>
    </source>
</reference>
<evidence type="ECO:0000313" key="2">
    <source>
        <dbReference type="EMBL" id="BAT90538.1"/>
    </source>
</evidence>
<proteinExistence type="predicted"/>
<feature type="region of interest" description="Disordered" evidence="1">
    <location>
        <begin position="53"/>
        <end position="73"/>
    </location>
</feature>
<keyword evidence="3" id="KW-1185">Reference proteome</keyword>
<dbReference type="EMBL" id="AP015039">
    <property type="protein sequence ID" value="BAT90538.1"/>
    <property type="molecule type" value="Genomic_DNA"/>
</dbReference>
<dbReference type="Proteomes" id="UP000291084">
    <property type="component" value="Chromosome 6"/>
</dbReference>
<accession>A0A0S3SCM3</accession>
<gene>
    <name evidence="2" type="primary">Vigan.06G179900</name>
    <name evidence="2" type="ORF">VIGAN_06179900</name>
</gene>
<name>A0A0S3SCM3_PHAAN</name>
<organism evidence="2 3">
    <name type="scientific">Vigna angularis var. angularis</name>
    <dbReference type="NCBI Taxonomy" id="157739"/>
    <lineage>
        <taxon>Eukaryota</taxon>
        <taxon>Viridiplantae</taxon>
        <taxon>Streptophyta</taxon>
        <taxon>Embryophyta</taxon>
        <taxon>Tracheophyta</taxon>
        <taxon>Spermatophyta</taxon>
        <taxon>Magnoliopsida</taxon>
        <taxon>eudicotyledons</taxon>
        <taxon>Gunneridae</taxon>
        <taxon>Pentapetalae</taxon>
        <taxon>rosids</taxon>
        <taxon>fabids</taxon>
        <taxon>Fabales</taxon>
        <taxon>Fabaceae</taxon>
        <taxon>Papilionoideae</taxon>
        <taxon>50 kb inversion clade</taxon>
        <taxon>NPAAA clade</taxon>
        <taxon>indigoferoid/millettioid clade</taxon>
        <taxon>Phaseoleae</taxon>
        <taxon>Vigna</taxon>
    </lineage>
</organism>